<evidence type="ECO:0000313" key="9">
    <source>
        <dbReference type="EMBL" id="EFN89214.1"/>
    </source>
</evidence>
<evidence type="ECO:0000313" key="10">
    <source>
        <dbReference type="Proteomes" id="UP000008237"/>
    </source>
</evidence>
<keyword evidence="4" id="KW-0378">Hydrolase</keyword>
<dbReference type="SMART" id="SM00020">
    <property type="entry name" value="Tryp_SPc"/>
    <property type="match status" value="2"/>
</dbReference>
<evidence type="ECO:0000256" key="3">
    <source>
        <dbReference type="ARBA" id="ARBA00022670"/>
    </source>
</evidence>
<comment type="similarity">
    <text evidence="2">Belongs to the peptidase S1 family.</text>
</comment>
<comment type="subcellular location">
    <subcellularLocation>
        <location evidence="1">Secreted</location>
        <location evidence="1">Extracellular space</location>
    </subcellularLocation>
</comment>
<dbReference type="FunFam" id="2.40.10.10:FF:000068">
    <property type="entry name" value="transmembrane protease serine 2"/>
    <property type="match status" value="2"/>
</dbReference>
<dbReference type="Pfam" id="PF00089">
    <property type="entry name" value="Trypsin"/>
    <property type="match status" value="2"/>
</dbReference>
<dbReference type="InterPro" id="IPR018114">
    <property type="entry name" value="TRYPSIN_HIS"/>
</dbReference>
<dbReference type="Proteomes" id="UP000008237">
    <property type="component" value="Unassembled WGS sequence"/>
</dbReference>
<keyword evidence="5" id="KW-0720">Serine protease</keyword>
<sequence>MMKLTLLLVIGVIARQTYGDEPEAIVGGNLARPGQFKFPVSIQVNDAHICGGSLISDTHIITAAHCVADPNNVKNMSVVSGTTDLLRGGERHEIKCVRPHPDYSGRKKHAWRNDIAVITLKKTIKTNPYQAPIPLANMDYATGDYKGIVCGWGLIGETLKDLIDSTLKLRSVEMNVLSTEDCMKEQTHAQTNNKHICTRANVNKGFCTGDSGSPLMVNGQLCGIVSWSKSCGGSLPDVYTNIYYYLDFIKEKAYGDEPEAIVGGNFATPGEFKFIVSLRVRGLHICGGSLISDIHVVTAAHCVEDLYSVDDMTVVTGTINLRKGEKHKVKCIRMHSGYTGDEKDGLPNDIAMITLKSPIKMNAHQAPIPLADMDYGKTGGYKAIVCGWGYLKELSRESPVRLRKVEMDILSTEHCMKEQTYAPIYKEHICTQANVNKGFCSGDSGGPLIVNGQLCGIVSWTEWCGGDLPDVYTNVYYHLDFIKESQDMC</sequence>
<evidence type="ECO:0000256" key="5">
    <source>
        <dbReference type="ARBA" id="ARBA00022825"/>
    </source>
</evidence>
<dbReference type="InterPro" id="IPR050430">
    <property type="entry name" value="Peptidase_S1"/>
</dbReference>
<dbReference type="EMBL" id="GL445685">
    <property type="protein sequence ID" value="EFN89214.1"/>
    <property type="molecule type" value="Genomic_DNA"/>
</dbReference>
<dbReference type="PANTHER" id="PTHR24276">
    <property type="entry name" value="POLYSERASE-RELATED"/>
    <property type="match status" value="1"/>
</dbReference>
<evidence type="ECO:0000256" key="7">
    <source>
        <dbReference type="SAM" id="SignalP"/>
    </source>
</evidence>
<dbReference type="InterPro" id="IPR001254">
    <property type="entry name" value="Trypsin_dom"/>
</dbReference>
<keyword evidence="3 9" id="KW-0645">Protease</keyword>
<evidence type="ECO:0000256" key="6">
    <source>
        <dbReference type="ARBA" id="ARBA00023157"/>
    </source>
</evidence>
<feature type="domain" description="Peptidase S1" evidence="8">
    <location>
        <begin position="261"/>
        <end position="487"/>
    </location>
</feature>
<dbReference type="PROSITE" id="PS00134">
    <property type="entry name" value="TRYPSIN_HIS"/>
    <property type="match status" value="2"/>
</dbReference>
<dbReference type="PRINTS" id="PR00722">
    <property type="entry name" value="CHYMOTRYPSIN"/>
</dbReference>
<dbReference type="OMA" id="RIYVHCN"/>
<protein>
    <submittedName>
        <fullName evidence="9">Transmembrane protease, serine 9</fullName>
    </submittedName>
</protein>
<dbReference type="InterPro" id="IPR043504">
    <property type="entry name" value="Peptidase_S1_PA_chymotrypsin"/>
</dbReference>
<dbReference type="InterPro" id="IPR009003">
    <property type="entry name" value="Peptidase_S1_PA"/>
</dbReference>
<evidence type="ECO:0000256" key="4">
    <source>
        <dbReference type="ARBA" id="ARBA00022801"/>
    </source>
</evidence>
<evidence type="ECO:0000259" key="8">
    <source>
        <dbReference type="PROSITE" id="PS50240"/>
    </source>
</evidence>
<dbReference type="SUPFAM" id="SSF50494">
    <property type="entry name" value="Trypsin-like serine proteases"/>
    <property type="match status" value="2"/>
</dbReference>
<name>E2B506_HARSA</name>
<dbReference type="GO" id="GO:0006508">
    <property type="term" value="P:proteolysis"/>
    <property type="evidence" value="ECO:0007669"/>
    <property type="project" value="UniProtKB-KW"/>
</dbReference>
<feature type="chain" id="PRO_5003157589" evidence="7">
    <location>
        <begin position="20"/>
        <end position="489"/>
    </location>
</feature>
<dbReference type="InterPro" id="IPR001314">
    <property type="entry name" value="Peptidase_S1A"/>
</dbReference>
<feature type="signal peptide" evidence="7">
    <location>
        <begin position="1"/>
        <end position="19"/>
    </location>
</feature>
<gene>
    <name evidence="9" type="ORF">EAI_07717</name>
</gene>
<dbReference type="Gene3D" id="2.40.10.10">
    <property type="entry name" value="Trypsin-like serine proteases"/>
    <property type="match status" value="4"/>
</dbReference>
<evidence type="ECO:0000256" key="2">
    <source>
        <dbReference type="ARBA" id="ARBA00007664"/>
    </source>
</evidence>
<keyword evidence="10" id="KW-1185">Reference proteome</keyword>
<accession>E2B506</accession>
<dbReference type="GO" id="GO:0004252">
    <property type="term" value="F:serine-type endopeptidase activity"/>
    <property type="evidence" value="ECO:0007669"/>
    <property type="project" value="InterPro"/>
</dbReference>
<dbReference type="STRING" id="610380.E2B506"/>
<dbReference type="InParanoid" id="E2B506"/>
<proteinExistence type="inferred from homology"/>
<dbReference type="PANTHER" id="PTHR24276:SF96">
    <property type="entry name" value="PEPTIDASE S1 DOMAIN-CONTAINING PROTEIN"/>
    <property type="match status" value="1"/>
</dbReference>
<dbReference type="PROSITE" id="PS50240">
    <property type="entry name" value="TRYPSIN_DOM"/>
    <property type="match status" value="2"/>
</dbReference>
<keyword evidence="9" id="KW-0812">Transmembrane</keyword>
<dbReference type="OrthoDB" id="60866at2759"/>
<keyword evidence="9" id="KW-0472">Membrane</keyword>
<evidence type="ECO:0000256" key="1">
    <source>
        <dbReference type="ARBA" id="ARBA00004239"/>
    </source>
</evidence>
<keyword evidence="7" id="KW-0732">Signal</keyword>
<dbReference type="FunFam" id="2.40.10.10:FF:000036">
    <property type="entry name" value="Trypsin beta"/>
    <property type="match status" value="2"/>
</dbReference>
<dbReference type="GO" id="GO:0005576">
    <property type="term" value="C:extracellular region"/>
    <property type="evidence" value="ECO:0007669"/>
    <property type="project" value="UniProtKB-SubCell"/>
</dbReference>
<feature type="domain" description="Peptidase S1" evidence="8">
    <location>
        <begin position="25"/>
        <end position="254"/>
    </location>
</feature>
<keyword evidence="6" id="KW-1015">Disulfide bond</keyword>
<dbReference type="AlphaFoldDB" id="E2B506"/>
<dbReference type="CDD" id="cd00190">
    <property type="entry name" value="Tryp_SPc"/>
    <property type="match status" value="2"/>
</dbReference>
<organism evidence="10">
    <name type="scientific">Harpegnathos saltator</name>
    <name type="common">Jerdon's jumping ant</name>
    <dbReference type="NCBI Taxonomy" id="610380"/>
    <lineage>
        <taxon>Eukaryota</taxon>
        <taxon>Metazoa</taxon>
        <taxon>Ecdysozoa</taxon>
        <taxon>Arthropoda</taxon>
        <taxon>Hexapoda</taxon>
        <taxon>Insecta</taxon>
        <taxon>Pterygota</taxon>
        <taxon>Neoptera</taxon>
        <taxon>Endopterygota</taxon>
        <taxon>Hymenoptera</taxon>
        <taxon>Apocrita</taxon>
        <taxon>Aculeata</taxon>
        <taxon>Formicoidea</taxon>
        <taxon>Formicidae</taxon>
        <taxon>Ponerinae</taxon>
        <taxon>Ponerini</taxon>
        <taxon>Harpegnathos</taxon>
    </lineage>
</organism>
<reference evidence="9 10" key="1">
    <citation type="journal article" date="2010" name="Science">
        <title>Genomic comparison of the ants Camponotus floridanus and Harpegnathos saltator.</title>
        <authorList>
            <person name="Bonasio R."/>
            <person name="Zhang G."/>
            <person name="Ye C."/>
            <person name="Mutti N.S."/>
            <person name="Fang X."/>
            <person name="Qin N."/>
            <person name="Donahue G."/>
            <person name="Yang P."/>
            <person name="Li Q."/>
            <person name="Li C."/>
            <person name="Zhang P."/>
            <person name="Huang Z."/>
            <person name="Berger S.L."/>
            <person name="Reinberg D."/>
            <person name="Wang J."/>
            <person name="Liebig J."/>
        </authorList>
    </citation>
    <scope>NUCLEOTIDE SEQUENCE [LARGE SCALE GENOMIC DNA]</scope>
    <source>
        <strain evidence="9 10">R22 G/1</strain>
    </source>
</reference>